<dbReference type="EMBL" id="JAHFYH010000001">
    <property type="protein sequence ID" value="KAH0237736.1"/>
    <property type="molecule type" value="Genomic_DNA"/>
</dbReference>
<protein>
    <submittedName>
        <fullName evidence="2">Uncharacterized protein</fullName>
    </submittedName>
</protein>
<sequence>MAALTAITREQAPGKPMTKTAGRTGRQTQKCQGKFIGEVLGYRRSWRTGILMGCLQATVDLISNEMFDPLKTRMGLIFCDYLQPLRVALPYRPLLFKEPKVPERCQ</sequence>
<reference evidence="2" key="2">
    <citation type="submission" date="2021-08" db="EMBL/GenBank/DDBJ databases">
        <authorList>
            <person name="Gostincar C."/>
            <person name="Sun X."/>
            <person name="Song Z."/>
            <person name="Gunde-Cimerman N."/>
        </authorList>
    </citation>
    <scope>NUCLEOTIDE SEQUENCE</scope>
    <source>
        <strain evidence="2">EXF-8016</strain>
    </source>
</reference>
<dbReference type="AlphaFoldDB" id="A0A9P8GT70"/>
<evidence type="ECO:0000313" key="3">
    <source>
        <dbReference type="Proteomes" id="UP000767238"/>
    </source>
</evidence>
<comment type="caution">
    <text evidence="2">The sequence shown here is derived from an EMBL/GenBank/DDBJ whole genome shotgun (WGS) entry which is preliminary data.</text>
</comment>
<dbReference type="Proteomes" id="UP000767238">
    <property type="component" value="Unassembled WGS sequence"/>
</dbReference>
<gene>
    <name evidence="2" type="ORF">KCV03_g417</name>
</gene>
<proteinExistence type="predicted"/>
<accession>A0A9P8GT70</accession>
<name>A0A9P8GT70_AURME</name>
<reference evidence="2" key="1">
    <citation type="journal article" date="2021" name="J Fungi (Basel)">
        <title>Virulence traits and population genomics of the black yeast Aureobasidium melanogenum.</title>
        <authorList>
            <person name="Cernosa A."/>
            <person name="Sun X."/>
            <person name="Gostincar C."/>
            <person name="Fang C."/>
            <person name="Gunde-Cimerman N."/>
            <person name="Song Z."/>
        </authorList>
    </citation>
    <scope>NUCLEOTIDE SEQUENCE</scope>
    <source>
        <strain evidence="2">EXF-8016</strain>
    </source>
</reference>
<feature type="region of interest" description="Disordered" evidence="1">
    <location>
        <begin position="1"/>
        <end position="26"/>
    </location>
</feature>
<evidence type="ECO:0000313" key="2">
    <source>
        <dbReference type="EMBL" id="KAH0237736.1"/>
    </source>
</evidence>
<organism evidence="2 3">
    <name type="scientific">Aureobasidium melanogenum</name>
    <name type="common">Aureobasidium pullulans var. melanogenum</name>
    <dbReference type="NCBI Taxonomy" id="46634"/>
    <lineage>
        <taxon>Eukaryota</taxon>
        <taxon>Fungi</taxon>
        <taxon>Dikarya</taxon>
        <taxon>Ascomycota</taxon>
        <taxon>Pezizomycotina</taxon>
        <taxon>Dothideomycetes</taxon>
        <taxon>Dothideomycetidae</taxon>
        <taxon>Dothideales</taxon>
        <taxon>Saccotheciaceae</taxon>
        <taxon>Aureobasidium</taxon>
    </lineage>
</organism>
<feature type="non-terminal residue" evidence="2">
    <location>
        <position position="106"/>
    </location>
</feature>
<evidence type="ECO:0000256" key="1">
    <source>
        <dbReference type="SAM" id="MobiDB-lite"/>
    </source>
</evidence>